<dbReference type="InterPro" id="IPR013785">
    <property type="entry name" value="Aldolase_TIM"/>
</dbReference>
<evidence type="ECO:0000313" key="9">
    <source>
        <dbReference type="Proteomes" id="UP000292958"/>
    </source>
</evidence>
<dbReference type="OrthoDB" id="9807519at2"/>
<dbReference type="InterPro" id="IPR013780">
    <property type="entry name" value="Glyco_hydro_b"/>
</dbReference>
<dbReference type="PRINTS" id="PR00740">
    <property type="entry name" value="GLHYDRLASE27"/>
</dbReference>
<name>A0A4Q7Z216_9BACT</name>
<dbReference type="Gene3D" id="3.20.20.70">
    <property type="entry name" value="Aldolase class I"/>
    <property type="match status" value="1"/>
</dbReference>
<accession>A0A4Q7Z216</accession>
<comment type="caution">
    <text evidence="8">The sequence shown here is derived from an EMBL/GenBank/DDBJ whole genome shotgun (WGS) entry which is preliminary data.</text>
</comment>
<dbReference type="EMBL" id="SHKW01000001">
    <property type="protein sequence ID" value="RZU43603.1"/>
    <property type="molecule type" value="Genomic_DNA"/>
</dbReference>
<dbReference type="SUPFAM" id="SSF51445">
    <property type="entry name" value="(Trans)glycosidases"/>
    <property type="match status" value="1"/>
</dbReference>
<protein>
    <recommendedName>
        <fullName evidence="5">Alpha-galactosidase</fullName>
        <ecNumber evidence="5">3.2.1.22</ecNumber>
    </recommendedName>
    <alternativeName>
        <fullName evidence="5">Melibiase</fullName>
    </alternativeName>
</protein>
<sequence length="406" mass="44864">MITYFQPSRVISRRRASAFLGVVLTLSVAAPNCAVAQDSAPEARTPPMGWNSWNHFAEKVTDADVRAAADALVASGMRDAGYVYVNIDDSWEGDRDAGGNIQSNKKFPDMKALADYVHSKGLKIGIYSSPGPKTCAGYEGSYNHEEQDAKSYAGWGFDYLKYDQCSFGDTIRQEAGDDLVKASAMQRAAYEKMHQALQHTHHPVVYSFCQYGLYAVWRWGAESGANLWRTTGDIKDNWSQMSLIGFQQAGLEKFAGPGHWNDPDMLEVGNGHMSTIEYQTHMSLWAILAAPLLAGNDLSAMTEDTRSILLNKDVIAIDQDRLGRAGYRVWAEGPLEIWERQLENGHKAIALFNRGESPMSFPVDAATLGIKSGAEFTDVWQKKTTVLKNGSEPLVLNHGVTLLRSR</sequence>
<dbReference type="PANTHER" id="PTHR11452:SF75">
    <property type="entry name" value="ALPHA-GALACTOSIDASE MEL1"/>
    <property type="match status" value="1"/>
</dbReference>
<evidence type="ECO:0000256" key="5">
    <source>
        <dbReference type="RuleBase" id="RU361168"/>
    </source>
</evidence>
<dbReference type="InterPro" id="IPR002241">
    <property type="entry name" value="Glyco_hydro_27"/>
</dbReference>
<dbReference type="AlphaFoldDB" id="A0A4Q7Z216"/>
<organism evidence="8 9">
    <name type="scientific">Edaphobacter modestus</name>
    <dbReference type="NCBI Taxonomy" id="388466"/>
    <lineage>
        <taxon>Bacteria</taxon>
        <taxon>Pseudomonadati</taxon>
        <taxon>Acidobacteriota</taxon>
        <taxon>Terriglobia</taxon>
        <taxon>Terriglobales</taxon>
        <taxon>Acidobacteriaceae</taxon>
        <taxon>Edaphobacter</taxon>
    </lineage>
</organism>
<proteinExistence type="inferred from homology"/>
<evidence type="ECO:0000313" key="8">
    <source>
        <dbReference type="EMBL" id="RZU43603.1"/>
    </source>
</evidence>
<dbReference type="SUPFAM" id="SSF51011">
    <property type="entry name" value="Glycosyl hydrolase domain"/>
    <property type="match status" value="1"/>
</dbReference>
<dbReference type="Gene3D" id="2.60.40.1180">
    <property type="entry name" value="Golgi alpha-mannosidase II"/>
    <property type="match status" value="1"/>
</dbReference>
<dbReference type="Pfam" id="PF16499">
    <property type="entry name" value="Melibiase_2"/>
    <property type="match status" value="1"/>
</dbReference>
<dbReference type="Pfam" id="PF17801">
    <property type="entry name" value="Melibiase_C"/>
    <property type="match status" value="1"/>
</dbReference>
<evidence type="ECO:0000256" key="6">
    <source>
        <dbReference type="SAM" id="SignalP"/>
    </source>
</evidence>
<evidence type="ECO:0000256" key="1">
    <source>
        <dbReference type="ARBA" id="ARBA00009743"/>
    </source>
</evidence>
<gene>
    <name evidence="8" type="ORF">BDD14_5279</name>
</gene>
<feature type="chain" id="PRO_5020490985" description="Alpha-galactosidase" evidence="6">
    <location>
        <begin position="37"/>
        <end position="406"/>
    </location>
</feature>
<feature type="signal peptide" evidence="6">
    <location>
        <begin position="1"/>
        <end position="36"/>
    </location>
</feature>
<dbReference type="InterPro" id="IPR041233">
    <property type="entry name" value="Melibiase_C"/>
</dbReference>
<dbReference type="CDD" id="cd14792">
    <property type="entry name" value="GH27"/>
    <property type="match status" value="1"/>
</dbReference>
<keyword evidence="9" id="KW-1185">Reference proteome</keyword>
<keyword evidence="2 6" id="KW-0732">Signal</keyword>
<dbReference type="InterPro" id="IPR017853">
    <property type="entry name" value="GH"/>
</dbReference>
<dbReference type="EC" id="3.2.1.22" evidence="5"/>
<keyword evidence="3 5" id="KW-0378">Hydrolase</keyword>
<dbReference type="FunFam" id="3.20.20.70:FF:000197">
    <property type="entry name" value="Alpha-galactosidase"/>
    <property type="match status" value="1"/>
</dbReference>
<comment type="similarity">
    <text evidence="1 5">Belongs to the glycosyl hydrolase 27 family.</text>
</comment>
<evidence type="ECO:0000256" key="3">
    <source>
        <dbReference type="ARBA" id="ARBA00022801"/>
    </source>
</evidence>
<dbReference type="PANTHER" id="PTHR11452">
    <property type="entry name" value="ALPHA-GALACTOSIDASE/ALPHA-N-ACETYLGALACTOSAMINIDASE"/>
    <property type="match status" value="1"/>
</dbReference>
<feature type="domain" description="Alpha galactosidase C-terminal" evidence="7">
    <location>
        <begin position="332"/>
        <end position="404"/>
    </location>
</feature>
<evidence type="ECO:0000256" key="2">
    <source>
        <dbReference type="ARBA" id="ARBA00022729"/>
    </source>
</evidence>
<dbReference type="PROSITE" id="PS00512">
    <property type="entry name" value="ALPHA_GALACTOSIDASE"/>
    <property type="match status" value="1"/>
</dbReference>
<dbReference type="GO" id="GO:0004557">
    <property type="term" value="F:alpha-galactosidase activity"/>
    <property type="evidence" value="ECO:0007669"/>
    <property type="project" value="UniProtKB-EC"/>
</dbReference>
<dbReference type="GO" id="GO:0005975">
    <property type="term" value="P:carbohydrate metabolic process"/>
    <property type="evidence" value="ECO:0007669"/>
    <property type="project" value="InterPro"/>
</dbReference>
<dbReference type="Proteomes" id="UP000292958">
    <property type="component" value="Unassembled WGS sequence"/>
</dbReference>
<keyword evidence="5" id="KW-1015">Disulfide bond</keyword>
<keyword evidence="4 5" id="KW-0326">Glycosidase</keyword>
<reference evidence="8 9" key="1">
    <citation type="submission" date="2019-02" db="EMBL/GenBank/DDBJ databases">
        <title>Genomic Encyclopedia of Archaeal and Bacterial Type Strains, Phase II (KMG-II): from individual species to whole genera.</title>
        <authorList>
            <person name="Goeker M."/>
        </authorList>
    </citation>
    <scope>NUCLEOTIDE SEQUENCE [LARGE SCALE GENOMIC DNA]</scope>
    <source>
        <strain evidence="8 9">DSM 18101</strain>
    </source>
</reference>
<evidence type="ECO:0000259" key="7">
    <source>
        <dbReference type="Pfam" id="PF17801"/>
    </source>
</evidence>
<evidence type="ECO:0000256" key="4">
    <source>
        <dbReference type="ARBA" id="ARBA00023295"/>
    </source>
</evidence>
<dbReference type="InterPro" id="IPR000111">
    <property type="entry name" value="Glyco_hydro_27/36_CS"/>
</dbReference>
<comment type="catalytic activity">
    <reaction evidence="5">
        <text>Hydrolysis of terminal, non-reducing alpha-D-galactose residues in alpha-D-galactosides, including galactose oligosaccharides, galactomannans and galactolipids.</text>
        <dbReference type="EC" id="3.2.1.22"/>
    </reaction>
</comment>